<dbReference type="PANTHER" id="PTHR42776:SF4">
    <property type="entry name" value="ACYLAMINO-ACID-RELEASING ENZYME"/>
    <property type="match status" value="1"/>
</dbReference>
<comment type="caution">
    <text evidence="7">The sequence shown here is derived from an EMBL/GenBank/DDBJ whole genome shotgun (WGS) entry which is preliminary data.</text>
</comment>
<name>A0A8S1M2Y5_PARPR</name>
<evidence type="ECO:0000256" key="4">
    <source>
        <dbReference type="ARBA" id="ARBA00022801"/>
    </source>
</evidence>
<keyword evidence="8" id="KW-1185">Reference proteome</keyword>
<dbReference type="AlphaFoldDB" id="A0A8S1M2Y5"/>
<dbReference type="Pfam" id="PF00326">
    <property type="entry name" value="Peptidase_S9"/>
    <property type="match status" value="1"/>
</dbReference>
<dbReference type="EMBL" id="CAJJDM010000052">
    <property type="protein sequence ID" value="CAD8074277.1"/>
    <property type="molecule type" value="Genomic_DNA"/>
</dbReference>
<organism evidence="7 8">
    <name type="scientific">Paramecium primaurelia</name>
    <dbReference type="NCBI Taxonomy" id="5886"/>
    <lineage>
        <taxon>Eukaryota</taxon>
        <taxon>Sar</taxon>
        <taxon>Alveolata</taxon>
        <taxon>Ciliophora</taxon>
        <taxon>Intramacronucleata</taxon>
        <taxon>Oligohymenophorea</taxon>
        <taxon>Peniculida</taxon>
        <taxon>Parameciidae</taxon>
        <taxon>Paramecium</taxon>
    </lineage>
</organism>
<proteinExistence type="inferred from homology"/>
<evidence type="ECO:0000256" key="1">
    <source>
        <dbReference type="ARBA" id="ARBA00004496"/>
    </source>
</evidence>
<evidence type="ECO:0000259" key="6">
    <source>
        <dbReference type="Pfam" id="PF19283"/>
    </source>
</evidence>
<evidence type="ECO:0008006" key="9">
    <source>
        <dbReference type="Google" id="ProtNLM"/>
    </source>
</evidence>
<dbReference type="Proteomes" id="UP000688137">
    <property type="component" value="Unassembled WGS sequence"/>
</dbReference>
<keyword evidence="3" id="KW-0963">Cytoplasm</keyword>
<dbReference type="InterPro" id="IPR001375">
    <property type="entry name" value="Peptidase_S9_cat"/>
</dbReference>
<dbReference type="OMA" id="WNKDSTH"/>
<feature type="domain" description="Peptidase S9 prolyl oligopeptidase catalytic" evidence="5">
    <location>
        <begin position="517"/>
        <end position="719"/>
    </location>
</feature>
<evidence type="ECO:0000313" key="8">
    <source>
        <dbReference type="Proteomes" id="UP000688137"/>
    </source>
</evidence>
<evidence type="ECO:0000256" key="3">
    <source>
        <dbReference type="ARBA" id="ARBA00022490"/>
    </source>
</evidence>
<gene>
    <name evidence="7" type="ORF">PPRIM_AZ9-3.1.T0520183</name>
</gene>
<protein>
    <recommendedName>
        <fullName evidence="9">Acylamino-acid-releasing enzyme</fullName>
    </recommendedName>
</protein>
<dbReference type="PANTHER" id="PTHR42776">
    <property type="entry name" value="SERINE PEPTIDASE S9 FAMILY MEMBER"/>
    <property type="match status" value="1"/>
</dbReference>
<evidence type="ECO:0000313" key="7">
    <source>
        <dbReference type="EMBL" id="CAD8074277.1"/>
    </source>
</evidence>
<sequence length="719" mass="83548">MNQVKGYINITKSIASQIQTIKKVNTVAKLQNNDYLVSMIISKKNIAENSSLDYQNLYQLKEDGFHLLQRGSVVQQNLLTSYSNDKERFIKQQQITDESEKPRQVIEIHESGKLLFSINTQKYHEEILNNEMVGEPFKWNKKNNKVLYLAKGKSKETKTFFQVEKEEEIQQAWNYRKYEQSWGERMDNVEIFYLFMIDIEQQKLFKVQTPGNLFLTYPQFTENDEIILGGYQIHKEFKYGIVHCFNRESGIYLIEHPKLLELPEKGENLDEQQLQLLSKHDISVKPLISPDYKKLLYLGSDYKHQHLCYLSLNMINLDNKSVEELIGVKNENDLKEVREKKEKRDNIIGGICGFYDDLSLNFWNKDSTHFVYSSIVLGQQKIFCIDVNTKQIEILSHKVEQEVTHNCEIISYDQENDILYYTDENINQSPILIAIINAMDKQRKYIRNLEHFNLKVSNKFIEEFVFSEEAEGFVWYIKEEEEKFELPKFFKERPLIVLAHGGPHGTIQSQYTQLRHILLQQGFILLAPNFSGSCGYGQNFIEALSGKIGEQDAKEILDMISQVQQKYNTGKTFIMGGSYGGYLSALMGSRYHDRFNAAVILNPVVNLPFMINITDIPEWGSSCALNRKHTWNLSVEDYKTLIERSPMLQPLRVPSLLLIGSKDRRCPFQQSLALRAQALEVGTEVQTYVYPNADHALADSVNTGYDTFLKILMFLNEKL</sequence>
<evidence type="ECO:0000256" key="2">
    <source>
        <dbReference type="ARBA" id="ARBA00010040"/>
    </source>
</evidence>
<dbReference type="GO" id="GO:0004252">
    <property type="term" value="F:serine-type endopeptidase activity"/>
    <property type="evidence" value="ECO:0007669"/>
    <property type="project" value="TreeGrafter"/>
</dbReference>
<keyword evidence="4" id="KW-0378">Hydrolase</keyword>
<dbReference type="GO" id="GO:0006508">
    <property type="term" value="P:proteolysis"/>
    <property type="evidence" value="ECO:0007669"/>
    <property type="project" value="InterPro"/>
</dbReference>
<comment type="similarity">
    <text evidence="2">Belongs to the peptidase S9C family.</text>
</comment>
<reference evidence="7" key="1">
    <citation type="submission" date="2021-01" db="EMBL/GenBank/DDBJ databases">
        <authorList>
            <consortium name="Genoscope - CEA"/>
            <person name="William W."/>
        </authorList>
    </citation>
    <scope>NUCLEOTIDE SEQUENCE</scope>
</reference>
<evidence type="ECO:0000259" key="5">
    <source>
        <dbReference type="Pfam" id="PF00326"/>
    </source>
</evidence>
<dbReference type="GO" id="GO:0005737">
    <property type="term" value="C:cytoplasm"/>
    <property type="evidence" value="ECO:0007669"/>
    <property type="project" value="UniProtKB-SubCell"/>
</dbReference>
<dbReference type="Pfam" id="PF19283">
    <property type="entry name" value="APEH_N"/>
    <property type="match status" value="1"/>
</dbReference>
<accession>A0A8S1M2Y5</accession>
<comment type="subcellular location">
    <subcellularLocation>
        <location evidence="1">Cytoplasm</location>
    </subcellularLocation>
</comment>
<feature type="domain" description="Acylamino-acid-releasing enzyme N-terminal" evidence="6">
    <location>
        <begin position="98"/>
        <end position="442"/>
    </location>
</feature>
<dbReference type="InterPro" id="IPR045550">
    <property type="entry name" value="AARE_N"/>
</dbReference>